<dbReference type="Pfam" id="PF02626">
    <property type="entry name" value="CT_A_B"/>
    <property type="match status" value="1"/>
</dbReference>
<evidence type="ECO:0000256" key="2">
    <source>
        <dbReference type="ARBA" id="ARBA00022801"/>
    </source>
</evidence>
<evidence type="ECO:0000256" key="1">
    <source>
        <dbReference type="ARBA" id="ARBA00022741"/>
    </source>
</evidence>
<evidence type="ECO:0000256" key="3">
    <source>
        <dbReference type="ARBA" id="ARBA00022840"/>
    </source>
</evidence>
<organism evidence="5 6">
    <name type="scientific">Psychroflexus planctonicus</name>
    <dbReference type="NCBI Taxonomy" id="1526575"/>
    <lineage>
        <taxon>Bacteria</taxon>
        <taxon>Pseudomonadati</taxon>
        <taxon>Bacteroidota</taxon>
        <taxon>Flavobacteriia</taxon>
        <taxon>Flavobacteriales</taxon>
        <taxon>Flavobacteriaceae</taxon>
        <taxon>Psychroflexus</taxon>
    </lineage>
</organism>
<name>A0ABQ1SGK1_9FLAO</name>
<dbReference type="Gene3D" id="2.40.100.10">
    <property type="entry name" value="Cyclophilin-like"/>
    <property type="match status" value="1"/>
</dbReference>
<proteinExistence type="predicted"/>
<dbReference type="InterPro" id="IPR052708">
    <property type="entry name" value="PxpC"/>
</dbReference>
<evidence type="ECO:0000313" key="5">
    <source>
        <dbReference type="EMBL" id="GGE30070.1"/>
    </source>
</evidence>
<reference evidence="6" key="1">
    <citation type="journal article" date="2019" name="Int. J. Syst. Evol. Microbiol.">
        <title>The Global Catalogue of Microorganisms (GCM) 10K type strain sequencing project: providing services to taxonomists for standard genome sequencing and annotation.</title>
        <authorList>
            <consortium name="The Broad Institute Genomics Platform"/>
            <consortium name="The Broad Institute Genome Sequencing Center for Infectious Disease"/>
            <person name="Wu L."/>
            <person name="Ma J."/>
        </authorList>
    </citation>
    <scope>NUCLEOTIDE SEQUENCE [LARGE SCALE GENOMIC DNA]</scope>
    <source>
        <strain evidence="6">CGMCC 1.12931</strain>
    </source>
</reference>
<keyword evidence="2" id="KW-0378">Hydrolase</keyword>
<evidence type="ECO:0000259" key="4">
    <source>
        <dbReference type="SMART" id="SM00797"/>
    </source>
</evidence>
<feature type="domain" description="Carboxyltransferase" evidence="4">
    <location>
        <begin position="23"/>
        <end position="287"/>
    </location>
</feature>
<dbReference type="EMBL" id="BMGM01000003">
    <property type="protein sequence ID" value="GGE30070.1"/>
    <property type="molecule type" value="Genomic_DNA"/>
</dbReference>
<keyword evidence="3" id="KW-0067">ATP-binding</keyword>
<keyword evidence="1" id="KW-0547">Nucleotide-binding</keyword>
<evidence type="ECO:0000313" key="6">
    <source>
        <dbReference type="Proteomes" id="UP000599179"/>
    </source>
</evidence>
<dbReference type="PANTHER" id="PTHR43309">
    <property type="entry name" value="5-OXOPROLINASE SUBUNIT C"/>
    <property type="match status" value="1"/>
</dbReference>
<protein>
    <submittedName>
        <fullName evidence="5">Urea amidolyase</fullName>
    </submittedName>
</protein>
<dbReference type="RefSeq" id="WP_188457827.1">
    <property type="nucleotide sequence ID" value="NZ_BMGM01000003.1"/>
</dbReference>
<sequence>MIKVLHSGLHSSLQDMGRFGVAKYAIPQSGVMDSYSASFANLLLQNKKDATVLEVTIQGPKLEFETKATLVCSGLKAKILLNENPISLNEVFKVQQGDVLHVQQVMEGNYLYLACKGGFESESVLGSSSFYNGITQQAKLKKGDRFQLNSAASTTANASTETHSHLKFKKEFFSNPTIEVFEGPEFHLLNSQQQEQLFNSIFHLSKNYNRMAFQLEETFENELDSILTSPVIPGTVQLTPDGKLIVLMKDAQTTGGYPRILQLTKKGIFQLAQKRQNENLQFTTSAFDR</sequence>
<dbReference type="Proteomes" id="UP000599179">
    <property type="component" value="Unassembled WGS sequence"/>
</dbReference>
<accession>A0ABQ1SGK1</accession>
<comment type="caution">
    <text evidence="5">The sequence shown here is derived from an EMBL/GenBank/DDBJ whole genome shotgun (WGS) entry which is preliminary data.</text>
</comment>
<gene>
    <name evidence="5" type="ORF">GCM10010832_08190</name>
</gene>
<dbReference type="PANTHER" id="PTHR43309:SF3">
    <property type="entry name" value="5-OXOPROLINASE SUBUNIT C"/>
    <property type="match status" value="1"/>
</dbReference>
<keyword evidence="6" id="KW-1185">Reference proteome</keyword>
<dbReference type="InterPro" id="IPR003778">
    <property type="entry name" value="CT_A_B"/>
</dbReference>
<dbReference type="InterPro" id="IPR029000">
    <property type="entry name" value="Cyclophilin-like_dom_sf"/>
</dbReference>
<dbReference type="SMART" id="SM00797">
    <property type="entry name" value="AHS2"/>
    <property type="match status" value="1"/>
</dbReference>